<evidence type="ECO:0000313" key="1">
    <source>
        <dbReference type="EMBL" id="MDD9204915.1"/>
    </source>
</evidence>
<proteinExistence type="predicted"/>
<dbReference type="Proteomes" id="UP001165561">
    <property type="component" value="Unassembled WGS sequence"/>
</dbReference>
<accession>A0ABT5TS80</accession>
<name>A0ABT5TS80_9MICO</name>
<keyword evidence="2" id="KW-1185">Reference proteome</keyword>
<dbReference type="EMBL" id="JARACI010000087">
    <property type="protein sequence ID" value="MDD9204915.1"/>
    <property type="molecule type" value="Genomic_DNA"/>
</dbReference>
<protein>
    <submittedName>
        <fullName evidence="1">Glycosyltransferase</fullName>
    </submittedName>
</protein>
<gene>
    <name evidence="1" type="ORF">PU560_00380</name>
</gene>
<sequence>DHRVAVVDGIVGCAAPEVVRRAAAAGTRVHLLVHMPLAAEPGLGAETRRRRQDAETRALRHAAGILCPSRTAATELRARGFAATVAIPGVLPAAPATGS</sequence>
<reference evidence="1" key="1">
    <citation type="submission" date="2023-02" db="EMBL/GenBank/DDBJ databases">
        <title>Georgenia sp.10Sc9-8, isolated from a soil sample collected from the Taklamakan desert.</title>
        <authorList>
            <person name="Liu S."/>
        </authorList>
    </citation>
    <scope>NUCLEOTIDE SEQUENCE</scope>
    <source>
        <strain evidence="1">10Sc9-8</strain>
    </source>
</reference>
<organism evidence="1 2">
    <name type="scientific">Georgenia halotolerans</name>
    <dbReference type="NCBI Taxonomy" id="3028317"/>
    <lineage>
        <taxon>Bacteria</taxon>
        <taxon>Bacillati</taxon>
        <taxon>Actinomycetota</taxon>
        <taxon>Actinomycetes</taxon>
        <taxon>Micrococcales</taxon>
        <taxon>Bogoriellaceae</taxon>
        <taxon>Georgenia</taxon>
    </lineage>
</organism>
<evidence type="ECO:0000313" key="2">
    <source>
        <dbReference type="Proteomes" id="UP001165561"/>
    </source>
</evidence>
<comment type="caution">
    <text evidence="1">The sequence shown here is derived from an EMBL/GenBank/DDBJ whole genome shotgun (WGS) entry which is preliminary data.</text>
</comment>
<feature type="non-terminal residue" evidence="1">
    <location>
        <position position="99"/>
    </location>
</feature>
<feature type="non-terminal residue" evidence="1">
    <location>
        <position position="1"/>
    </location>
</feature>